<name>A0A8K0KH35_LADFU</name>
<accession>A0A8K0KH35</accession>
<proteinExistence type="predicted"/>
<dbReference type="AlphaFoldDB" id="A0A8K0KH35"/>
<protein>
    <submittedName>
        <fullName evidence="2">Uncharacterized protein</fullName>
    </submittedName>
</protein>
<gene>
    <name evidence="2" type="ORF">J437_LFUL015603</name>
</gene>
<evidence type="ECO:0000313" key="3">
    <source>
        <dbReference type="Proteomes" id="UP000792457"/>
    </source>
</evidence>
<evidence type="ECO:0000256" key="1">
    <source>
        <dbReference type="SAM" id="MobiDB-lite"/>
    </source>
</evidence>
<comment type="caution">
    <text evidence="2">The sequence shown here is derived from an EMBL/GenBank/DDBJ whole genome shotgun (WGS) entry which is preliminary data.</text>
</comment>
<dbReference type="EMBL" id="KZ308856">
    <property type="protein sequence ID" value="KAG8234902.1"/>
    <property type="molecule type" value="Genomic_DNA"/>
</dbReference>
<keyword evidence="3" id="KW-1185">Reference proteome</keyword>
<dbReference type="Proteomes" id="UP000792457">
    <property type="component" value="Unassembled WGS sequence"/>
</dbReference>
<reference evidence="2" key="2">
    <citation type="submission" date="2017-10" db="EMBL/GenBank/DDBJ databases">
        <title>Ladona fulva Genome sequencing and assembly.</title>
        <authorList>
            <person name="Murali S."/>
            <person name="Richards S."/>
            <person name="Bandaranaike D."/>
            <person name="Bellair M."/>
            <person name="Blankenburg K."/>
            <person name="Chao H."/>
            <person name="Dinh H."/>
            <person name="Doddapaneni H."/>
            <person name="Dugan-Rocha S."/>
            <person name="Elkadiri S."/>
            <person name="Gnanaolivu R."/>
            <person name="Hernandez B."/>
            <person name="Skinner E."/>
            <person name="Javaid M."/>
            <person name="Lee S."/>
            <person name="Li M."/>
            <person name="Ming W."/>
            <person name="Munidasa M."/>
            <person name="Muniz J."/>
            <person name="Nguyen L."/>
            <person name="Hughes D."/>
            <person name="Osuji N."/>
            <person name="Pu L.-L."/>
            <person name="Puazo M."/>
            <person name="Qu C."/>
            <person name="Quiroz J."/>
            <person name="Raj R."/>
            <person name="Weissenberger G."/>
            <person name="Xin Y."/>
            <person name="Zou X."/>
            <person name="Han Y."/>
            <person name="Worley K."/>
            <person name="Muzny D."/>
            <person name="Gibbs R."/>
        </authorList>
    </citation>
    <scope>NUCLEOTIDE SEQUENCE</scope>
    <source>
        <strain evidence="2">Sampled in the wild</strain>
    </source>
</reference>
<evidence type="ECO:0000313" key="2">
    <source>
        <dbReference type="EMBL" id="KAG8234902.1"/>
    </source>
</evidence>
<feature type="compositionally biased region" description="Low complexity" evidence="1">
    <location>
        <begin position="17"/>
        <end position="28"/>
    </location>
</feature>
<sequence>MKSETVFSRRRDELQHSSYKTKSTSKSVSKLKHCPLPKTGPPRNNDSKFLRRSSALADVPPLPTTPPLQTVLSDMVTERTSKQHQKQLLMQQQLPHHHSTASQVRLRVWINIKPIEVKFAVIQMSI</sequence>
<feature type="region of interest" description="Disordered" evidence="1">
    <location>
        <begin position="1"/>
        <end position="68"/>
    </location>
</feature>
<feature type="compositionally biased region" description="Basic and acidic residues" evidence="1">
    <location>
        <begin position="1"/>
        <end position="15"/>
    </location>
</feature>
<reference evidence="2" key="1">
    <citation type="submission" date="2013-04" db="EMBL/GenBank/DDBJ databases">
        <authorList>
            <person name="Qu J."/>
            <person name="Murali S.C."/>
            <person name="Bandaranaike D."/>
            <person name="Bellair M."/>
            <person name="Blankenburg K."/>
            <person name="Chao H."/>
            <person name="Dinh H."/>
            <person name="Doddapaneni H."/>
            <person name="Downs B."/>
            <person name="Dugan-Rocha S."/>
            <person name="Elkadiri S."/>
            <person name="Gnanaolivu R.D."/>
            <person name="Hernandez B."/>
            <person name="Javaid M."/>
            <person name="Jayaseelan J.C."/>
            <person name="Lee S."/>
            <person name="Li M."/>
            <person name="Ming W."/>
            <person name="Munidasa M."/>
            <person name="Muniz J."/>
            <person name="Nguyen L."/>
            <person name="Ongeri F."/>
            <person name="Osuji N."/>
            <person name="Pu L.-L."/>
            <person name="Puazo M."/>
            <person name="Qu C."/>
            <person name="Quiroz J."/>
            <person name="Raj R."/>
            <person name="Weissenberger G."/>
            <person name="Xin Y."/>
            <person name="Zou X."/>
            <person name="Han Y."/>
            <person name="Richards S."/>
            <person name="Worley K."/>
            <person name="Muzny D."/>
            <person name="Gibbs R."/>
        </authorList>
    </citation>
    <scope>NUCLEOTIDE SEQUENCE</scope>
    <source>
        <strain evidence="2">Sampled in the wild</strain>
    </source>
</reference>
<organism evidence="2 3">
    <name type="scientific">Ladona fulva</name>
    <name type="common">Scarce chaser dragonfly</name>
    <name type="synonym">Libellula fulva</name>
    <dbReference type="NCBI Taxonomy" id="123851"/>
    <lineage>
        <taxon>Eukaryota</taxon>
        <taxon>Metazoa</taxon>
        <taxon>Ecdysozoa</taxon>
        <taxon>Arthropoda</taxon>
        <taxon>Hexapoda</taxon>
        <taxon>Insecta</taxon>
        <taxon>Pterygota</taxon>
        <taxon>Palaeoptera</taxon>
        <taxon>Odonata</taxon>
        <taxon>Epiprocta</taxon>
        <taxon>Anisoptera</taxon>
        <taxon>Libelluloidea</taxon>
        <taxon>Libellulidae</taxon>
        <taxon>Ladona</taxon>
    </lineage>
</organism>